<keyword evidence="7" id="KW-0029">Amino-acid transport</keyword>
<evidence type="ECO:0000256" key="3">
    <source>
        <dbReference type="ARBA" id="ARBA00010072"/>
    </source>
</evidence>
<keyword evidence="6 10" id="KW-0812">Transmembrane</keyword>
<keyword evidence="13" id="KW-1185">Reference proteome</keyword>
<name>A0ABX1F399_9PROT</name>
<evidence type="ECO:0000256" key="10">
    <source>
        <dbReference type="RuleBase" id="RU363032"/>
    </source>
</evidence>
<dbReference type="InterPro" id="IPR043429">
    <property type="entry name" value="ArtM/GltK/GlnP/TcyL/YhdX-like"/>
</dbReference>
<feature type="transmembrane region" description="Helical" evidence="10">
    <location>
        <begin position="12"/>
        <end position="30"/>
    </location>
</feature>
<dbReference type="Pfam" id="PF00528">
    <property type="entry name" value="BPD_transp_1"/>
    <property type="match status" value="1"/>
</dbReference>
<evidence type="ECO:0000313" key="12">
    <source>
        <dbReference type="EMBL" id="NKE46756.1"/>
    </source>
</evidence>
<keyword evidence="9 10" id="KW-0472">Membrane</keyword>
<dbReference type="InterPro" id="IPR010065">
    <property type="entry name" value="AA_ABC_transptr_permease_3TM"/>
</dbReference>
<evidence type="ECO:0000256" key="2">
    <source>
        <dbReference type="ARBA" id="ARBA00004429"/>
    </source>
</evidence>
<evidence type="ECO:0000256" key="6">
    <source>
        <dbReference type="ARBA" id="ARBA00022692"/>
    </source>
</evidence>
<dbReference type="EMBL" id="JAAVTX010000005">
    <property type="protein sequence ID" value="NKE46756.1"/>
    <property type="molecule type" value="Genomic_DNA"/>
</dbReference>
<evidence type="ECO:0000256" key="1">
    <source>
        <dbReference type="ARBA" id="ARBA00003159"/>
    </source>
</evidence>
<gene>
    <name evidence="12" type="ORF">HB662_18390</name>
</gene>
<protein>
    <submittedName>
        <fullName evidence="12">Amino acid ABC transporter permease</fullName>
    </submittedName>
</protein>
<dbReference type="InterPro" id="IPR000515">
    <property type="entry name" value="MetI-like"/>
</dbReference>
<dbReference type="NCBIfam" id="TIGR01726">
    <property type="entry name" value="HEQRo_perm_3TM"/>
    <property type="match status" value="1"/>
</dbReference>
<evidence type="ECO:0000259" key="11">
    <source>
        <dbReference type="PROSITE" id="PS50928"/>
    </source>
</evidence>
<dbReference type="PROSITE" id="PS50928">
    <property type="entry name" value="ABC_TM1"/>
    <property type="match status" value="1"/>
</dbReference>
<keyword evidence="4 10" id="KW-0813">Transport</keyword>
<organism evidence="12 13">
    <name type="scientific">Falsiroseomonas frigidaquae</name>
    <dbReference type="NCBI Taxonomy" id="487318"/>
    <lineage>
        <taxon>Bacteria</taxon>
        <taxon>Pseudomonadati</taxon>
        <taxon>Pseudomonadota</taxon>
        <taxon>Alphaproteobacteria</taxon>
        <taxon>Acetobacterales</taxon>
        <taxon>Roseomonadaceae</taxon>
        <taxon>Falsiroseomonas</taxon>
    </lineage>
</organism>
<dbReference type="InterPro" id="IPR035906">
    <property type="entry name" value="MetI-like_sf"/>
</dbReference>
<proteinExistence type="inferred from homology"/>
<accession>A0ABX1F399</accession>
<dbReference type="PANTHER" id="PTHR30614:SF20">
    <property type="entry name" value="GLUTAMINE TRANSPORT SYSTEM PERMEASE PROTEIN GLNP"/>
    <property type="match status" value="1"/>
</dbReference>
<evidence type="ECO:0000256" key="9">
    <source>
        <dbReference type="ARBA" id="ARBA00023136"/>
    </source>
</evidence>
<reference evidence="12 13" key="1">
    <citation type="submission" date="2020-03" db="EMBL/GenBank/DDBJ databases">
        <title>Roseomonas selenitidurans sp. nov. isolated from soil.</title>
        <authorList>
            <person name="Liu H."/>
        </authorList>
    </citation>
    <scope>NUCLEOTIDE SEQUENCE [LARGE SCALE GENOMIC DNA]</scope>
    <source>
        <strain evidence="12 13">JCM 15073</strain>
    </source>
</reference>
<dbReference type="Gene3D" id="1.10.3720.10">
    <property type="entry name" value="MetI-like"/>
    <property type="match status" value="1"/>
</dbReference>
<dbReference type="SUPFAM" id="SSF161098">
    <property type="entry name" value="MetI-like"/>
    <property type="match status" value="1"/>
</dbReference>
<evidence type="ECO:0000256" key="5">
    <source>
        <dbReference type="ARBA" id="ARBA00022475"/>
    </source>
</evidence>
<evidence type="ECO:0000256" key="4">
    <source>
        <dbReference type="ARBA" id="ARBA00022448"/>
    </source>
</evidence>
<dbReference type="CDD" id="cd06261">
    <property type="entry name" value="TM_PBP2"/>
    <property type="match status" value="1"/>
</dbReference>
<comment type="subcellular location">
    <subcellularLocation>
        <location evidence="2">Cell inner membrane</location>
        <topology evidence="2">Multi-pass membrane protein</topology>
    </subcellularLocation>
    <subcellularLocation>
        <location evidence="10">Cell membrane</location>
        <topology evidence="10">Multi-pass membrane protein</topology>
    </subcellularLocation>
</comment>
<feature type="transmembrane region" description="Helical" evidence="10">
    <location>
        <begin position="221"/>
        <end position="243"/>
    </location>
</feature>
<dbReference type="Proteomes" id="UP000765160">
    <property type="component" value="Unassembled WGS sequence"/>
</dbReference>
<dbReference type="PANTHER" id="PTHR30614">
    <property type="entry name" value="MEMBRANE COMPONENT OF AMINO ACID ABC TRANSPORTER"/>
    <property type="match status" value="1"/>
</dbReference>
<sequence>MSTLPFPRQPRIWLPFPLLMLSGCGSNWGWHVVDPTDARGRANLDFMVEGLWATVTLSVAAILLSVLMGTGIALLGFSRLRPLRLANRIWVELFRAVPILVLILWVFYGLPVVLGIRLDVFTAALIAIALCDSAFEAEILRGGIQSIEQGQREGAAALGLSRWQAMRLVILPQAIRRILPPVANQFVYVVKMSSLASVIGYQDLTRRANELVVSVFRPLEIYTILILEYLVLILIISAGARWLERRLGADQTRRRDG</sequence>
<evidence type="ECO:0000256" key="8">
    <source>
        <dbReference type="ARBA" id="ARBA00022989"/>
    </source>
</evidence>
<feature type="transmembrane region" description="Helical" evidence="10">
    <location>
        <begin position="89"/>
        <end position="108"/>
    </location>
</feature>
<comment type="caution">
    <text evidence="12">The sequence shown here is derived from an EMBL/GenBank/DDBJ whole genome shotgun (WGS) entry which is preliminary data.</text>
</comment>
<dbReference type="RefSeq" id="WP_168051347.1">
    <property type="nucleotide sequence ID" value="NZ_JAATJR010000005.1"/>
</dbReference>
<feature type="domain" description="ABC transmembrane type-1" evidence="11">
    <location>
        <begin position="51"/>
        <end position="240"/>
    </location>
</feature>
<evidence type="ECO:0000256" key="7">
    <source>
        <dbReference type="ARBA" id="ARBA00022970"/>
    </source>
</evidence>
<keyword evidence="5" id="KW-1003">Cell membrane</keyword>
<keyword evidence="8 10" id="KW-1133">Transmembrane helix</keyword>
<evidence type="ECO:0000313" key="13">
    <source>
        <dbReference type="Proteomes" id="UP000765160"/>
    </source>
</evidence>
<feature type="transmembrane region" description="Helical" evidence="10">
    <location>
        <begin position="50"/>
        <end position="77"/>
    </location>
</feature>
<comment type="similarity">
    <text evidence="3">Belongs to the binding-protein-dependent transport system permease family. HisMQ subfamily.</text>
</comment>
<comment type="function">
    <text evidence="1">Part of the binding-protein-dependent transport system for glutamine; probably responsible for the translocation of the substrate across the membrane.</text>
</comment>